<evidence type="ECO:0000313" key="2">
    <source>
        <dbReference type="EMBL" id="SDB85306.1"/>
    </source>
</evidence>
<gene>
    <name evidence="2" type="ORF">SAMN05421733_102205</name>
</gene>
<dbReference type="STRING" id="1219383.SAMN05421733_102205"/>
<feature type="chain" id="PRO_5017244472" description="MetA-pathway of phenol degradation" evidence="1">
    <location>
        <begin position="26"/>
        <end position="305"/>
    </location>
</feature>
<dbReference type="Proteomes" id="UP000242501">
    <property type="component" value="Unassembled WGS sequence"/>
</dbReference>
<name>A0A1G6GW01_9GAMM</name>
<dbReference type="EMBL" id="FMYL01000002">
    <property type="protein sequence ID" value="SDB85306.1"/>
    <property type="molecule type" value="Genomic_DNA"/>
</dbReference>
<reference evidence="3" key="1">
    <citation type="submission" date="2016-09" db="EMBL/GenBank/DDBJ databases">
        <authorList>
            <person name="Varghese N."/>
            <person name="Submissions S."/>
        </authorList>
    </citation>
    <scope>NUCLEOTIDE SEQUENCE [LARGE SCALE GENOMIC DNA]</scope>
    <source>
        <strain evidence="3">ANC 4422</strain>
    </source>
</reference>
<keyword evidence="1" id="KW-0732">Signal</keyword>
<evidence type="ECO:0000256" key="1">
    <source>
        <dbReference type="SAM" id="SignalP"/>
    </source>
</evidence>
<dbReference type="InterPro" id="IPR046603">
    <property type="entry name" value="DUF6662"/>
</dbReference>
<dbReference type="AlphaFoldDB" id="A0A1G6GW01"/>
<evidence type="ECO:0008006" key="4">
    <source>
        <dbReference type="Google" id="ProtNLM"/>
    </source>
</evidence>
<keyword evidence="3" id="KW-1185">Reference proteome</keyword>
<dbReference type="RefSeq" id="WP_213030494.1">
    <property type="nucleotide sequence ID" value="NZ_FMYL01000002.1"/>
</dbReference>
<feature type="signal peptide" evidence="1">
    <location>
        <begin position="1"/>
        <end position="25"/>
    </location>
</feature>
<accession>A0A1G6GW01</accession>
<evidence type="ECO:0000313" key="3">
    <source>
        <dbReference type="Proteomes" id="UP000242501"/>
    </source>
</evidence>
<protein>
    <recommendedName>
        <fullName evidence="4">MetA-pathway of phenol degradation</fullName>
    </recommendedName>
</protein>
<organism evidence="2 3">
    <name type="scientific">Acinetobacter boissieri</name>
    <dbReference type="NCBI Taxonomy" id="1219383"/>
    <lineage>
        <taxon>Bacteria</taxon>
        <taxon>Pseudomonadati</taxon>
        <taxon>Pseudomonadota</taxon>
        <taxon>Gammaproteobacteria</taxon>
        <taxon>Moraxellales</taxon>
        <taxon>Moraxellaceae</taxon>
        <taxon>Acinetobacter</taxon>
    </lineage>
</organism>
<dbReference type="Pfam" id="PF20367">
    <property type="entry name" value="DUF6662"/>
    <property type="match status" value="1"/>
</dbReference>
<sequence length="305" mass="33851">MLRISLQKTILSLCLACSLSSATHAGEGLFGFLYTLDMQPKGTYEFEQRADVTHGQQTGSYNLGMYRTALEYGLSDNLQVAGYLNAYSIQAKKNYTNPDMCDGDANPCNAGFGVPSSAHDADSYRKFTVDGGSLELIWRAINPVTSPVGVGLYVEPTLGRLEDSLEVRLLLQSNFLDDRLIVALNLLYEPEKEKYDNAGTIRNSMGDILYGASYRFAPNWSAGIEGRLHTDHDGYFWNEHTQTAHFIGPTIHYASQKWWATAAWRYQLQGKCFADGTADCATGYNKVSDNHGRNQFVVKFGLPFG</sequence>
<proteinExistence type="predicted"/>